<dbReference type="AlphaFoldDB" id="A0A653CDK0"/>
<accession>A0A653CDK0</accession>
<dbReference type="OrthoDB" id="10382510at2759"/>
<evidence type="ECO:0000256" key="1">
    <source>
        <dbReference type="SAM" id="SignalP"/>
    </source>
</evidence>
<sequence>MHRLNIIVLFFFCLIWATVHSQFLPFGGFPNDNFGGPRGHMPPMERMPNFQGPPHMMYNGFNNFMCQYVCKNFDSNGDLGTSTDSALADGGSTSNTILGSQD</sequence>
<evidence type="ECO:0000313" key="2">
    <source>
        <dbReference type="EMBL" id="VEN45991.1"/>
    </source>
</evidence>
<gene>
    <name evidence="2" type="ORF">CALMAC_LOCUS8241</name>
</gene>
<dbReference type="Proteomes" id="UP000410492">
    <property type="component" value="Unassembled WGS sequence"/>
</dbReference>
<feature type="chain" id="PRO_5024924559" evidence="1">
    <location>
        <begin position="22"/>
        <end position="102"/>
    </location>
</feature>
<keyword evidence="3" id="KW-1185">Reference proteome</keyword>
<dbReference type="EMBL" id="CAACVG010007542">
    <property type="protein sequence ID" value="VEN45991.1"/>
    <property type="molecule type" value="Genomic_DNA"/>
</dbReference>
<feature type="signal peptide" evidence="1">
    <location>
        <begin position="1"/>
        <end position="21"/>
    </location>
</feature>
<protein>
    <submittedName>
        <fullName evidence="2">Uncharacterized protein</fullName>
    </submittedName>
</protein>
<evidence type="ECO:0000313" key="3">
    <source>
        <dbReference type="Proteomes" id="UP000410492"/>
    </source>
</evidence>
<organism evidence="2 3">
    <name type="scientific">Callosobruchus maculatus</name>
    <name type="common">Southern cowpea weevil</name>
    <name type="synonym">Pulse bruchid</name>
    <dbReference type="NCBI Taxonomy" id="64391"/>
    <lineage>
        <taxon>Eukaryota</taxon>
        <taxon>Metazoa</taxon>
        <taxon>Ecdysozoa</taxon>
        <taxon>Arthropoda</taxon>
        <taxon>Hexapoda</taxon>
        <taxon>Insecta</taxon>
        <taxon>Pterygota</taxon>
        <taxon>Neoptera</taxon>
        <taxon>Endopterygota</taxon>
        <taxon>Coleoptera</taxon>
        <taxon>Polyphaga</taxon>
        <taxon>Cucujiformia</taxon>
        <taxon>Chrysomeloidea</taxon>
        <taxon>Chrysomelidae</taxon>
        <taxon>Bruchinae</taxon>
        <taxon>Bruchini</taxon>
        <taxon>Callosobruchus</taxon>
    </lineage>
</organism>
<name>A0A653CDK0_CALMS</name>
<keyword evidence="1" id="KW-0732">Signal</keyword>
<reference evidence="2 3" key="1">
    <citation type="submission" date="2019-01" db="EMBL/GenBank/DDBJ databases">
        <authorList>
            <person name="Sayadi A."/>
        </authorList>
    </citation>
    <scope>NUCLEOTIDE SEQUENCE [LARGE SCALE GENOMIC DNA]</scope>
</reference>
<proteinExistence type="predicted"/>